<keyword evidence="7" id="KW-0645">Protease</keyword>
<reference evidence="21" key="1">
    <citation type="submission" date="2021-09" db="EMBL/GenBank/DDBJ databases">
        <title>Fulvivirga sp. isolated from coastal sediment.</title>
        <authorList>
            <person name="Yu H."/>
        </authorList>
    </citation>
    <scope>NUCLEOTIDE SEQUENCE</scope>
    <source>
        <strain evidence="21">1062</strain>
    </source>
</reference>
<evidence type="ECO:0000256" key="6">
    <source>
        <dbReference type="ARBA" id="ARBA00022645"/>
    </source>
</evidence>
<evidence type="ECO:0000256" key="11">
    <source>
        <dbReference type="ARBA" id="ARBA00022960"/>
    </source>
</evidence>
<comment type="catalytic activity">
    <reaction evidence="17">
        <text>[GlcNAc-(1-&gt;4)-Mur2Ac(oyl-L-Ala-gamma-D-Glu-L-Lys-D-Ala-D-Ala)](n)-di-trans,octa-cis-undecaprenyl diphosphate + beta-D-GlcNAc-(1-&gt;4)-Mur2Ac(oyl-L-Ala-gamma-D-Glu-L-Lys-D-Ala-D-Ala)-di-trans,octa-cis-undecaprenyl diphosphate = [GlcNAc-(1-&gt;4)-Mur2Ac(oyl-L-Ala-gamma-D-Glu-L-Lys-D-Ala-D-Ala)](n+1)-di-trans,octa-cis-undecaprenyl diphosphate + di-trans,octa-cis-undecaprenyl diphosphate + H(+)</text>
        <dbReference type="Rhea" id="RHEA:23708"/>
        <dbReference type="Rhea" id="RHEA-COMP:9602"/>
        <dbReference type="Rhea" id="RHEA-COMP:9603"/>
        <dbReference type="ChEBI" id="CHEBI:15378"/>
        <dbReference type="ChEBI" id="CHEBI:58405"/>
        <dbReference type="ChEBI" id="CHEBI:60033"/>
        <dbReference type="ChEBI" id="CHEBI:78435"/>
        <dbReference type="EC" id="2.4.99.28"/>
    </reaction>
</comment>
<dbReference type="GO" id="GO:0030288">
    <property type="term" value="C:outer membrane-bounded periplasmic space"/>
    <property type="evidence" value="ECO:0007669"/>
    <property type="project" value="TreeGrafter"/>
</dbReference>
<evidence type="ECO:0000256" key="18">
    <source>
        <dbReference type="SAM" id="Phobius"/>
    </source>
</evidence>
<feature type="domain" description="Glycosyl transferase family 51" evidence="20">
    <location>
        <begin position="84"/>
        <end position="263"/>
    </location>
</feature>
<dbReference type="RefSeq" id="WP_225699171.1">
    <property type="nucleotide sequence ID" value="NZ_JAIXNE010000005.1"/>
</dbReference>
<dbReference type="GO" id="GO:0009002">
    <property type="term" value="F:serine-type D-Ala-D-Ala carboxypeptidase activity"/>
    <property type="evidence" value="ECO:0007669"/>
    <property type="project" value="UniProtKB-EC"/>
</dbReference>
<keyword evidence="5" id="KW-1003">Cell membrane</keyword>
<dbReference type="GO" id="GO:0071555">
    <property type="term" value="P:cell wall organization"/>
    <property type="evidence" value="ECO:0007669"/>
    <property type="project" value="UniProtKB-KW"/>
</dbReference>
<organism evidence="21 22">
    <name type="scientific">Fulvivirga sedimenti</name>
    <dbReference type="NCBI Taxonomy" id="2879465"/>
    <lineage>
        <taxon>Bacteria</taxon>
        <taxon>Pseudomonadati</taxon>
        <taxon>Bacteroidota</taxon>
        <taxon>Cytophagia</taxon>
        <taxon>Cytophagales</taxon>
        <taxon>Fulvivirgaceae</taxon>
        <taxon>Fulvivirga</taxon>
    </lineage>
</organism>
<accession>A0A9X1L1K2</accession>
<comment type="similarity">
    <text evidence="4">In the N-terminal section; belongs to the glycosyltransferase 51 family.</text>
</comment>
<dbReference type="GO" id="GO:0005886">
    <property type="term" value="C:plasma membrane"/>
    <property type="evidence" value="ECO:0007669"/>
    <property type="project" value="UniProtKB-SubCell"/>
</dbReference>
<evidence type="ECO:0000313" key="22">
    <source>
        <dbReference type="Proteomes" id="UP001139409"/>
    </source>
</evidence>
<evidence type="ECO:0000256" key="14">
    <source>
        <dbReference type="ARBA" id="ARBA00023268"/>
    </source>
</evidence>
<evidence type="ECO:0000259" key="20">
    <source>
        <dbReference type="Pfam" id="PF00912"/>
    </source>
</evidence>
<evidence type="ECO:0000256" key="9">
    <source>
        <dbReference type="ARBA" id="ARBA00022679"/>
    </source>
</evidence>
<evidence type="ECO:0000256" key="4">
    <source>
        <dbReference type="ARBA" id="ARBA00007739"/>
    </source>
</evidence>
<name>A0A9X1L1K2_9BACT</name>
<feature type="domain" description="Penicillin-binding protein transpeptidase" evidence="19">
    <location>
        <begin position="441"/>
        <end position="681"/>
    </location>
</feature>
<keyword evidence="9" id="KW-0808">Transferase</keyword>
<keyword evidence="12" id="KW-0573">Peptidoglycan synthesis</keyword>
<dbReference type="InterPro" id="IPR001264">
    <property type="entry name" value="Glyco_trans_51"/>
</dbReference>
<comment type="catalytic activity">
    <reaction evidence="16">
        <text>Preferential cleavage: (Ac)2-L-Lys-D-Ala-|-D-Ala. Also transpeptidation of peptidyl-alanyl moieties that are N-acyl substituents of D-alanine.</text>
        <dbReference type="EC" id="3.4.16.4"/>
    </reaction>
</comment>
<evidence type="ECO:0000256" key="8">
    <source>
        <dbReference type="ARBA" id="ARBA00022676"/>
    </source>
</evidence>
<dbReference type="GO" id="GO:0006508">
    <property type="term" value="P:proteolysis"/>
    <property type="evidence" value="ECO:0007669"/>
    <property type="project" value="UniProtKB-KW"/>
</dbReference>
<proteinExistence type="inferred from homology"/>
<evidence type="ECO:0000256" key="10">
    <source>
        <dbReference type="ARBA" id="ARBA00022801"/>
    </source>
</evidence>
<dbReference type="InterPro" id="IPR001460">
    <property type="entry name" value="PCN-bd_Tpept"/>
</dbReference>
<dbReference type="Gene3D" id="3.40.710.10">
    <property type="entry name" value="DD-peptidase/beta-lactamase superfamily"/>
    <property type="match status" value="2"/>
</dbReference>
<keyword evidence="8" id="KW-0328">Glycosyltransferase</keyword>
<dbReference type="InterPro" id="IPR012338">
    <property type="entry name" value="Beta-lactam/transpept-like"/>
</dbReference>
<sequence>MESTNKANKTKEPVSSRKGILGWIIRISWIICLCLLLLVPFYVYTVSVDLFGLYGGMPSLRALENPENDLSSELISSDGLVLGRYFRFNRSQVTYEQLSPELVNTLLSSEDHRFYEHSGIDFQGLMRAVVGKLTFNYAGGGSTITMQLAENLFRTMTENQGTLYSVPGVRDIIIKTKEWIIAAQLERNFTKEEIIAMYFNTVSFGSNSYGIKTAAETFFGKQPDQLNYQESAVLVGLLQGTTTFNPIRNYDNSLSKRNQVLLKIERHGHITNAERDSLANLPIDLTKYSVANQNKGLATYFRTVITRDLLEWCAENNLDLYEDGLRIFTTIDSRMQQHAEDAVNEHMGALQKIFYDHLDGRQPWVDDQGKIIPNFVESRFKRTEHYRNLVKKYGEGSDSLRIVMTTKKPMTVFSWEGEIDTLMSPLDSVHYYKHFLQTGMMSMDPHTGHIKAWVGGINHKYFKYDHVRQGKRQPGSTFKPFVYGAAIEYGYPPCYELVDASPTFQVVGDPPTWSPPNSDGTYGTGEKLTIREGMARSINTVTAQLMQQIGPENVVEFAHRVGIDSDLDAVPALCLGVSDVSVFELVGAYSTFANNGLYTEPYYITRIEDKNGNVLENFVPKTRQAISPQTAYKMLYMLRGGVEERGGTSQGLSLELKIDNEIGGKTGTTNNASDGWYVGVTRDLVTGVWVGGDERSIHFRNWNYGQGAKTARPIWDIYMRKIYADDSLSYVKAPFQRPAEGIDVELDCSQYGTDESDSVQVEEPWDLEQIQ</sequence>
<evidence type="ECO:0000256" key="15">
    <source>
        <dbReference type="ARBA" id="ARBA00023316"/>
    </source>
</evidence>
<dbReference type="EMBL" id="JAIXNE010000005">
    <property type="protein sequence ID" value="MCA6078317.1"/>
    <property type="molecule type" value="Genomic_DNA"/>
</dbReference>
<evidence type="ECO:0000256" key="2">
    <source>
        <dbReference type="ARBA" id="ARBA00004752"/>
    </source>
</evidence>
<feature type="transmembrane region" description="Helical" evidence="18">
    <location>
        <begin position="20"/>
        <end position="44"/>
    </location>
</feature>
<keyword evidence="18" id="KW-0812">Transmembrane</keyword>
<dbReference type="InterPro" id="IPR050396">
    <property type="entry name" value="Glycosyltr_51/Transpeptidase"/>
</dbReference>
<dbReference type="InterPro" id="IPR023346">
    <property type="entry name" value="Lysozyme-like_dom_sf"/>
</dbReference>
<dbReference type="AlphaFoldDB" id="A0A9X1L1K2"/>
<comment type="pathway">
    <text evidence="2">Cell wall biogenesis; peptidoglycan biosynthesis.</text>
</comment>
<dbReference type="SUPFAM" id="SSF53955">
    <property type="entry name" value="Lysozyme-like"/>
    <property type="match status" value="1"/>
</dbReference>
<evidence type="ECO:0000256" key="7">
    <source>
        <dbReference type="ARBA" id="ARBA00022670"/>
    </source>
</evidence>
<dbReference type="GO" id="GO:0008360">
    <property type="term" value="P:regulation of cell shape"/>
    <property type="evidence" value="ECO:0007669"/>
    <property type="project" value="UniProtKB-KW"/>
</dbReference>
<evidence type="ECO:0000256" key="5">
    <source>
        <dbReference type="ARBA" id="ARBA00022475"/>
    </source>
</evidence>
<dbReference type="InterPro" id="IPR036950">
    <property type="entry name" value="PBP_transglycosylase"/>
</dbReference>
<evidence type="ECO:0000256" key="3">
    <source>
        <dbReference type="ARBA" id="ARBA00007090"/>
    </source>
</evidence>
<keyword evidence="13 18" id="KW-0472">Membrane</keyword>
<evidence type="ECO:0000256" key="1">
    <source>
        <dbReference type="ARBA" id="ARBA00004236"/>
    </source>
</evidence>
<keyword evidence="11" id="KW-0133">Cell shape</keyword>
<protein>
    <submittedName>
        <fullName evidence="21">Transglycosylase domain-containing protein</fullName>
    </submittedName>
</protein>
<evidence type="ECO:0000256" key="13">
    <source>
        <dbReference type="ARBA" id="ARBA00023136"/>
    </source>
</evidence>
<comment type="subcellular location">
    <subcellularLocation>
        <location evidence="1">Cell membrane</location>
    </subcellularLocation>
</comment>
<keyword evidence="14" id="KW-0511">Multifunctional enzyme</keyword>
<keyword evidence="6" id="KW-0121">Carboxypeptidase</keyword>
<keyword evidence="10" id="KW-0378">Hydrolase</keyword>
<evidence type="ECO:0000256" key="12">
    <source>
        <dbReference type="ARBA" id="ARBA00022984"/>
    </source>
</evidence>
<comment type="similarity">
    <text evidence="3">In the C-terminal section; belongs to the transpeptidase family.</text>
</comment>
<dbReference type="GO" id="GO:0009252">
    <property type="term" value="P:peptidoglycan biosynthetic process"/>
    <property type="evidence" value="ECO:0007669"/>
    <property type="project" value="UniProtKB-KW"/>
</dbReference>
<gene>
    <name evidence="21" type="ORF">LDX50_25820</name>
</gene>
<comment type="caution">
    <text evidence="21">The sequence shown here is derived from an EMBL/GenBank/DDBJ whole genome shotgun (WGS) entry which is preliminary data.</text>
</comment>
<evidence type="ECO:0000313" key="21">
    <source>
        <dbReference type="EMBL" id="MCA6078317.1"/>
    </source>
</evidence>
<dbReference type="PANTHER" id="PTHR32282:SF11">
    <property type="entry name" value="PENICILLIN-BINDING PROTEIN 1B"/>
    <property type="match status" value="1"/>
</dbReference>
<dbReference type="GO" id="GO:0008955">
    <property type="term" value="F:peptidoglycan glycosyltransferase activity"/>
    <property type="evidence" value="ECO:0007669"/>
    <property type="project" value="UniProtKB-EC"/>
</dbReference>
<dbReference type="Gene3D" id="1.10.3810.10">
    <property type="entry name" value="Biosynthetic peptidoglycan transglycosylase-like"/>
    <property type="match status" value="1"/>
</dbReference>
<evidence type="ECO:0000256" key="16">
    <source>
        <dbReference type="ARBA" id="ARBA00034000"/>
    </source>
</evidence>
<evidence type="ECO:0000259" key="19">
    <source>
        <dbReference type="Pfam" id="PF00905"/>
    </source>
</evidence>
<dbReference type="Pfam" id="PF00905">
    <property type="entry name" value="Transpeptidase"/>
    <property type="match status" value="1"/>
</dbReference>
<keyword evidence="18" id="KW-1133">Transmembrane helix</keyword>
<dbReference type="Pfam" id="PF00912">
    <property type="entry name" value="Transgly"/>
    <property type="match status" value="1"/>
</dbReference>
<evidence type="ECO:0000256" key="17">
    <source>
        <dbReference type="ARBA" id="ARBA00049902"/>
    </source>
</evidence>
<dbReference type="Proteomes" id="UP001139409">
    <property type="component" value="Unassembled WGS sequence"/>
</dbReference>
<dbReference type="PANTHER" id="PTHR32282">
    <property type="entry name" value="BINDING PROTEIN TRANSPEPTIDASE, PUTATIVE-RELATED"/>
    <property type="match status" value="1"/>
</dbReference>
<dbReference type="SUPFAM" id="SSF56601">
    <property type="entry name" value="beta-lactamase/transpeptidase-like"/>
    <property type="match status" value="1"/>
</dbReference>
<dbReference type="GO" id="GO:0008658">
    <property type="term" value="F:penicillin binding"/>
    <property type="evidence" value="ECO:0007669"/>
    <property type="project" value="InterPro"/>
</dbReference>
<keyword evidence="22" id="KW-1185">Reference proteome</keyword>
<keyword evidence="15" id="KW-0961">Cell wall biogenesis/degradation</keyword>